<protein>
    <submittedName>
        <fullName evidence="6">RNA polymerase sigma factor</fullName>
    </submittedName>
</protein>
<evidence type="ECO:0000313" key="6">
    <source>
        <dbReference type="EMBL" id="MBO1307080.1"/>
    </source>
</evidence>
<dbReference type="PANTHER" id="PTHR43133:SF8">
    <property type="entry name" value="RNA POLYMERASE SIGMA FACTOR HI_1459-RELATED"/>
    <property type="match status" value="1"/>
</dbReference>
<keyword evidence="2" id="KW-0731">Sigma factor</keyword>
<organism evidence="6 7">
    <name type="scientific">Candidatus Enterococcus moelleringii</name>
    <dbReference type="NCBI Taxonomy" id="2815325"/>
    <lineage>
        <taxon>Bacteria</taxon>
        <taxon>Bacillati</taxon>
        <taxon>Bacillota</taxon>
        <taxon>Bacilli</taxon>
        <taxon>Lactobacillales</taxon>
        <taxon>Enterococcaceae</taxon>
        <taxon>Enterococcus</taxon>
    </lineage>
</organism>
<evidence type="ECO:0000256" key="1">
    <source>
        <dbReference type="ARBA" id="ARBA00023015"/>
    </source>
</evidence>
<accession>A0ABS3LDB3</accession>
<sequence>MPKNEKINQLIDEAISGNRDSLETLLIDVQDLIFNLSLRMLGTIPDAEDATQDILAKVITNLATFRKESNFQTWVYRLAINYLIDYKKSMFTQYPLDFDYYSNDIKAGYIENSEDLLEGISQEILAQELKMSCTNVLLQCLDPTTRCIFLLGTMFKVDSRIAGEILDMTPENYRQKLSRARKKVGEFLSVHCGLTETGFCSCEKRVGYAIQNNRLNPKNLEYQSLKSISPETLTEYMETIQQLDDLSAVFSELPAYQSNISAKEFIDKLFHSSNMHKIRSFQGGTP</sequence>
<keyword evidence="1" id="KW-0805">Transcription regulation</keyword>
<dbReference type="Pfam" id="PF04542">
    <property type="entry name" value="Sigma70_r2"/>
    <property type="match status" value="1"/>
</dbReference>
<dbReference type="InterPro" id="IPR007627">
    <property type="entry name" value="RNA_pol_sigma70_r2"/>
</dbReference>
<dbReference type="PANTHER" id="PTHR43133">
    <property type="entry name" value="RNA POLYMERASE ECF-TYPE SIGMA FACTO"/>
    <property type="match status" value="1"/>
</dbReference>
<keyword evidence="7" id="KW-1185">Reference proteome</keyword>
<reference evidence="6 7" key="1">
    <citation type="submission" date="2021-03" db="EMBL/GenBank/DDBJ databases">
        <title>Enterococcal diversity collection.</title>
        <authorList>
            <person name="Gilmore M.S."/>
            <person name="Schwartzman J."/>
            <person name="Van Tyne D."/>
            <person name="Martin M."/>
            <person name="Earl A.M."/>
            <person name="Manson A.L."/>
            <person name="Straub T."/>
            <person name="Salamzade R."/>
            <person name="Saavedra J."/>
            <person name="Lebreton F."/>
            <person name="Prichula J."/>
            <person name="Schaufler K."/>
            <person name="Gaca A."/>
            <person name="Sgardioli B."/>
            <person name="Wagenaar J."/>
            <person name="Strong T."/>
        </authorList>
    </citation>
    <scope>NUCLEOTIDE SEQUENCE [LARGE SCALE GENOMIC DNA]</scope>
    <source>
        <strain evidence="6 7">669A</strain>
    </source>
</reference>
<evidence type="ECO:0000256" key="2">
    <source>
        <dbReference type="ARBA" id="ARBA00023082"/>
    </source>
</evidence>
<dbReference type="RefSeq" id="WP_207674010.1">
    <property type="nucleotide sequence ID" value="NZ_JAFREM010000019.1"/>
</dbReference>
<evidence type="ECO:0000313" key="7">
    <source>
        <dbReference type="Proteomes" id="UP000664601"/>
    </source>
</evidence>
<dbReference type="EMBL" id="JAFREM010000019">
    <property type="protein sequence ID" value="MBO1307080.1"/>
    <property type="molecule type" value="Genomic_DNA"/>
</dbReference>
<dbReference type="Proteomes" id="UP000664601">
    <property type="component" value="Unassembled WGS sequence"/>
</dbReference>
<evidence type="ECO:0000256" key="4">
    <source>
        <dbReference type="ARBA" id="ARBA00023163"/>
    </source>
</evidence>
<proteinExistence type="predicted"/>
<evidence type="ECO:0000256" key="3">
    <source>
        <dbReference type="ARBA" id="ARBA00023125"/>
    </source>
</evidence>
<dbReference type="InterPro" id="IPR013325">
    <property type="entry name" value="RNA_pol_sigma_r2"/>
</dbReference>
<dbReference type="NCBIfam" id="TIGR02937">
    <property type="entry name" value="sigma70-ECF"/>
    <property type="match status" value="1"/>
</dbReference>
<dbReference type="SUPFAM" id="SSF88946">
    <property type="entry name" value="Sigma2 domain of RNA polymerase sigma factors"/>
    <property type="match status" value="1"/>
</dbReference>
<gene>
    <name evidence="6" type="ORF">JZO70_12960</name>
</gene>
<keyword evidence="4" id="KW-0804">Transcription</keyword>
<keyword evidence="3" id="KW-0238">DNA-binding</keyword>
<name>A0ABS3LDB3_9ENTE</name>
<comment type="caution">
    <text evidence="6">The sequence shown here is derived from an EMBL/GenBank/DDBJ whole genome shotgun (WGS) entry which is preliminary data.</text>
</comment>
<evidence type="ECO:0000259" key="5">
    <source>
        <dbReference type="Pfam" id="PF04542"/>
    </source>
</evidence>
<dbReference type="InterPro" id="IPR039425">
    <property type="entry name" value="RNA_pol_sigma-70-like"/>
</dbReference>
<dbReference type="Gene3D" id="1.10.1740.10">
    <property type="match status" value="1"/>
</dbReference>
<dbReference type="InterPro" id="IPR014284">
    <property type="entry name" value="RNA_pol_sigma-70_dom"/>
</dbReference>
<feature type="domain" description="RNA polymerase sigma-70 region 2" evidence="5">
    <location>
        <begin position="29"/>
        <end position="88"/>
    </location>
</feature>